<dbReference type="Pfam" id="PF17667">
    <property type="entry name" value="Pkinase_fungal"/>
    <property type="match status" value="1"/>
</dbReference>
<evidence type="ECO:0000259" key="2">
    <source>
        <dbReference type="Pfam" id="PF17667"/>
    </source>
</evidence>
<dbReference type="InterPro" id="IPR011009">
    <property type="entry name" value="Kinase-like_dom_sf"/>
</dbReference>
<dbReference type="InterPro" id="IPR040976">
    <property type="entry name" value="Pkinase_fungal"/>
</dbReference>
<reference evidence="3" key="1">
    <citation type="submission" date="2019-01" db="EMBL/GenBank/DDBJ databases">
        <title>Draft genome sequences of three monokaryotic isolates of the white-rot basidiomycete fungus Dichomitus squalens.</title>
        <authorList>
            <consortium name="DOE Joint Genome Institute"/>
            <person name="Lopez S.C."/>
            <person name="Andreopoulos B."/>
            <person name="Pangilinan J."/>
            <person name="Lipzen A."/>
            <person name="Riley R."/>
            <person name="Ahrendt S."/>
            <person name="Ng V."/>
            <person name="Barry K."/>
            <person name="Daum C."/>
            <person name="Grigoriev I.V."/>
            <person name="Hilden K.S."/>
            <person name="Makela M.R."/>
            <person name="de Vries R.P."/>
        </authorList>
    </citation>
    <scope>NUCLEOTIDE SEQUENCE [LARGE SCALE GENOMIC DNA]</scope>
    <source>
        <strain evidence="3">OM18370.1</strain>
    </source>
</reference>
<name>A0A4Q9M9I3_9APHY</name>
<dbReference type="SUPFAM" id="SSF56112">
    <property type="entry name" value="Protein kinase-like (PK-like)"/>
    <property type="match status" value="1"/>
</dbReference>
<protein>
    <recommendedName>
        <fullName evidence="2">Fungal-type protein kinase domain-containing protein</fullName>
    </recommendedName>
</protein>
<evidence type="ECO:0000313" key="3">
    <source>
        <dbReference type="EMBL" id="TBU23679.1"/>
    </source>
</evidence>
<feature type="region of interest" description="Disordered" evidence="1">
    <location>
        <begin position="465"/>
        <end position="499"/>
    </location>
</feature>
<sequence length="499" mass="57332">MGRKFRILRWDRSGAVVSTAVDFFENWQLFCDVLSRISFAHRCAPELLGADPTTVRLDSRDARWKRMTPAAAAHARDVDEKERFLRDDELKEPFTSRYVRDAFRHTLVNKYPRYQVEVPDGDKKRLFLVCRSIFVAKGLTGRGTRGFVALEYDTARSPRPVRFVFLKDVWRIKYDGLRPEGDTLAELNGAHVEHVPTLLCRGDIGEPVQETMTPKYWELKNCPPSPLQSTSHTHQEAYRLDIIHHDISAGNLLLYPKVEDRDGRRVLRWVGLLTDWEFSEKIDEPRLGRQAERPAVELLDDLEAFFYVLLYYAVRYLTSNCLSAAAWIEGIFDGYRIVDDVYYVGEGKGSAIRTGKLMVVHQLLCSFAAHYKVLDYDKRQGNICIHPIPPLPPPPPMDHVTDEIILPKDNRNPQFRKVSRHDNIPPTREERALAKNVADHRPFLDILQDALFSLAWESEVDRLEDQISREGMPSRQSGPSVDATGPERTKRRIGPGSRS</sequence>
<gene>
    <name evidence="3" type="ORF">BD311DRAFT_799861</name>
</gene>
<feature type="domain" description="Fungal-type protein kinase" evidence="2">
    <location>
        <begin position="2"/>
        <end position="204"/>
    </location>
</feature>
<evidence type="ECO:0000256" key="1">
    <source>
        <dbReference type="SAM" id="MobiDB-lite"/>
    </source>
</evidence>
<dbReference type="EMBL" id="ML143498">
    <property type="protein sequence ID" value="TBU23679.1"/>
    <property type="molecule type" value="Genomic_DNA"/>
</dbReference>
<organism evidence="3">
    <name type="scientific">Dichomitus squalens</name>
    <dbReference type="NCBI Taxonomy" id="114155"/>
    <lineage>
        <taxon>Eukaryota</taxon>
        <taxon>Fungi</taxon>
        <taxon>Dikarya</taxon>
        <taxon>Basidiomycota</taxon>
        <taxon>Agaricomycotina</taxon>
        <taxon>Agaricomycetes</taxon>
        <taxon>Polyporales</taxon>
        <taxon>Polyporaceae</taxon>
        <taxon>Dichomitus</taxon>
    </lineage>
</organism>
<accession>A0A4Q9M9I3</accession>
<dbReference type="OrthoDB" id="2801804at2759"/>
<dbReference type="Proteomes" id="UP000292957">
    <property type="component" value="Unassembled WGS sequence"/>
</dbReference>
<dbReference type="AlphaFoldDB" id="A0A4Q9M9I3"/>
<proteinExistence type="predicted"/>